<name>A0AA36NBZ8_9DINO</name>
<feature type="compositionally biased region" description="Low complexity" evidence="1">
    <location>
        <begin position="680"/>
        <end position="698"/>
    </location>
</feature>
<feature type="compositionally biased region" description="Low complexity" evidence="1">
    <location>
        <begin position="561"/>
        <end position="591"/>
    </location>
</feature>
<organism evidence="2 3">
    <name type="scientific">Effrenium voratum</name>
    <dbReference type="NCBI Taxonomy" id="2562239"/>
    <lineage>
        <taxon>Eukaryota</taxon>
        <taxon>Sar</taxon>
        <taxon>Alveolata</taxon>
        <taxon>Dinophyceae</taxon>
        <taxon>Suessiales</taxon>
        <taxon>Symbiodiniaceae</taxon>
        <taxon>Effrenium</taxon>
    </lineage>
</organism>
<feature type="compositionally biased region" description="Basic and acidic residues" evidence="1">
    <location>
        <begin position="727"/>
        <end position="747"/>
    </location>
</feature>
<feature type="compositionally biased region" description="Basic residues" evidence="1">
    <location>
        <begin position="629"/>
        <end position="641"/>
    </location>
</feature>
<accession>A0AA36NBZ8</accession>
<keyword evidence="3" id="KW-1185">Reference proteome</keyword>
<reference evidence="2" key="1">
    <citation type="submission" date="2023-08" db="EMBL/GenBank/DDBJ databases">
        <authorList>
            <person name="Chen Y."/>
            <person name="Shah S."/>
            <person name="Dougan E. K."/>
            <person name="Thang M."/>
            <person name="Chan C."/>
        </authorList>
    </citation>
    <scope>NUCLEOTIDE SEQUENCE</scope>
</reference>
<feature type="region of interest" description="Disordered" evidence="1">
    <location>
        <begin position="257"/>
        <end position="299"/>
    </location>
</feature>
<dbReference type="Proteomes" id="UP001178507">
    <property type="component" value="Unassembled WGS sequence"/>
</dbReference>
<dbReference type="EMBL" id="CAUJNA010003242">
    <property type="protein sequence ID" value="CAJ1396773.1"/>
    <property type="molecule type" value="Genomic_DNA"/>
</dbReference>
<feature type="compositionally biased region" description="Low complexity" evidence="1">
    <location>
        <begin position="536"/>
        <end position="546"/>
    </location>
</feature>
<evidence type="ECO:0000313" key="2">
    <source>
        <dbReference type="EMBL" id="CAJ1396773.1"/>
    </source>
</evidence>
<protein>
    <submittedName>
        <fullName evidence="2">Uncharacterized protein</fullName>
    </submittedName>
</protein>
<evidence type="ECO:0000313" key="3">
    <source>
        <dbReference type="Proteomes" id="UP001178507"/>
    </source>
</evidence>
<sequence>MMRQTSEEESDLRAGSRTCDTGVMTRLVQEEDSEGESQSMWASSKQEFQKELRALSNGSTMKASLRAAGRGGARNWRKEDLDQTALIQAFTQHAVQHGPLSLLQFGPYLGLPTTRAIMGAELVRLSPILRMFLAQIPAGKVKLTCLRTLYIKFCSQHPAVWHFLGTQKSLSDHATDCANTCLTMLAHARRLTDEVKFRQAASGLTTSEAQVLESLRDHFRMQRHQPLSADEAEGGDSGAGVGEVDLDHLSDFLASQELPADLEKRSGTKQVLKRPAQRAPSAVHARKKPAASSADISKEEALRQFPQGCGKCRGKPGCYRSCHKYRGFRLIERSQCRWPSGRAPKPTSWPSGRSLVLASRPLASGPRNIAEQPVSLAGLRAACLWLSWPPGRFLVAVLASGPPETPLACGPRRRQRWPTGRSLVLASRPLASGPRNIAEQPVSLAGLRAACLWLSWPPGRFLVAVLASGPPVDTAGLRAAQKAALAYGPRRPLAKLTPRQPTSSSSADQSDSLESSESECSDSSASVMSPPPPAPGRDGPPAGDQPAGPPYPASEVAQAVSPAANTPPTALPKAAPAAPAELPALPSDSAPQADTPGQRRPRSPVAPPRKVSEDSLPLAAGEPEEDHAGRRKSRGGARRVPRSSDTSQCATCWRWITNGDWSWHQHRQSPYHRAWACKAGEAAEQGADGPPAAGPAKVVKSEVKEEEAASEASDVSKRKKKKKARRSAPDREADPRDHRGPPDDKNDPSGSGAGGEKAKALTAIFERAVQALESF</sequence>
<gene>
    <name evidence="2" type="ORF">EVOR1521_LOCUS20926</name>
</gene>
<feature type="region of interest" description="Disordered" evidence="1">
    <location>
        <begin position="680"/>
        <end position="759"/>
    </location>
</feature>
<comment type="caution">
    <text evidence="2">The sequence shown here is derived from an EMBL/GenBank/DDBJ whole genome shotgun (WGS) entry which is preliminary data.</text>
</comment>
<dbReference type="AlphaFoldDB" id="A0AA36NBZ8"/>
<proteinExistence type="predicted"/>
<evidence type="ECO:0000256" key="1">
    <source>
        <dbReference type="SAM" id="MobiDB-lite"/>
    </source>
</evidence>
<feature type="region of interest" description="Disordered" evidence="1">
    <location>
        <begin position="1"/>
        <end position="21"/>
    </location>
</feature>
<feature type="compositionally biased region" description="Basic residues" evidence="1">
    <location>
        <begin position="717"/>
        <end position="726"/>
    </location>
</feature>
<feature type="compositionally biased region" description="Low complexity" evidence="1">
    <location>
        <begin position="503"/>
        <end position="513"/>
    </location>
</feature>
<feature type="region of interest" description="Disordered" evidence="1">
    <location>
        <begin position="490"/>
        <end position="651"/>
    </location>
</feature>